<dbReference type="SUPFAM" id="SSF48239">
    <property type="entry name" value="Terpenoid cyclases/Protein prenyltransferases"/>
    <property type="match status" value="1"/>
</dbReference>
<dbReference type="Pfam" id="PF07703">
    <property type="entry name" value="A2M_BRD"/>
    <property type="match status" value="1"/>
</dbReference>
<reference evidence="7" key="1">
    <citation type="submission" date="2017-11" db="EMBL/GenBank/DDBJ databases">
        <authorList>
            <person name="Watanabe M."/>
            <person name="Kojima H."/>
        </authorList>
    </citation>
    <scope>NUCLEOTIDE SEQUENCE [LARGE SCALE GENOMIC DNA]</scope>
    <source>
        <strain evidence="7">Tokyo 01</strain>
    </source>
</reference>
<dbReference type="Pfam" id="PF11974">
    <property type="entry name" value="bMG3"/>
    <property type="match status" value="1"/>
</dbReference>
<comment type="similarity">
    <text evidence="1">Belongs to the protease inhibitor I39 (alpha-2-macroglobulin) family. Bacterial alpha-2-macroglobulin subfamily.</text>
</comment>
<evidence type="ECO:0000259" key="5">
    <source>
        <dbReference type="SMART" id="SM01360"/>
    </source>
</evidence>
<gene>
    <name evidence="6" type="ORF">DENIS_1553</name>
</gene>
<dbReference type="InterPro" id="IPR041203">
    <property type="entry name" value="Bact_A2M_MG5"/>
</dbReference>
<dbReference type="Pfam" id="PF17972">
    <property type="entry name" value="bMG5"/>
    <property type="match status" value="1"/>
</dbReference>
<dbReference type="PANTHER" id="PTHR40094:SF1">
    <property type="entry name" value="UBIQUITIN DOMAIN-CONTAINING PROTEIN"/>
    <property type="match status" value="1"/>
</dbReference>
<name>A0A401FUF4_9BACT</name>
<dbReference type="RefSeq" id="WP_166404969.1">
    <property type="nucleotide sequence ID" value="NZ_BEXT01000001.1"/>
</dbReference>
<dbReference type="SMART" id="SM01360">
    <property type="entry name" value="A2M"/>
    <property type="match status" value="1"/>
</dbReference>
<protein>
    <submittedName>
        <fullName evidence="6">Alpha-2-macroglobulin domain-containing protein</fullName>
    </submittedName>
</protein>
<dbReference type="InterPro" id="IPR041246">
    <property type="entry name" value="Bact_MG10"/>
</dbReference>
<dbReference type="Pfam" id="PF17970">
    <property type="entry name" value="bMG1"/>
    <property type="match status" value="1"/>
</dbReference>
<dbReference type="GO" id="GO:0004866">
    <property type="term" value="F:endopeptidase inhibitor activity"/>
    <property type="evidence" value="ECO:0007669"/>
    <property type="project" value="InterPro"/>
</dbReference>
<dbReference type="InterPro" id="IPR021868">
    <property type="entry name" value="Alpha_2_Macroglob_MG3"/>
</dbReference>
<dbReference type="InterPro" id="IPR013783">
    <property type="entry name" value="Ig-like_fold"/>
</dbReference>
<dbReference type="Gene3D" id="2.60.40.10">
    <property type="entry name" value="Immunoglobulins"/>
    <property type="match status" value="1"/>
</dbReference>
<dbReference type="GO" id="GO:0005615">
    <property type="term" value="C:extracellular space"/>
    <property type="evidence" value="ECO:0007669"/>
    <property type="project" value="InterPro"/>
</dbReference>
<dbReference type="PANTHER" id="PTHR40094">
    <property type="entry name" value="ALPHA-2-MACROGLOBULIN HOMOLOG"/>
    <property type="match status" value="1"/>
</dbReference>
<dbReference type="SMART" id="SM01359">
    <property type="entry name" value="A2M_N_2"/>
    <property type="match status" value="1"/>
</dbReference>
<dbReference type="InterPro" id="IPR011626">
    <property type="entry name" value="Alpha-macroglobulin_TED"/>
</dbReference>
<dbReference type="InterPro" id="IPR049120">
    <property type="entry name" value="A2M_bMG2"/>
</dbReference>
<evidence type="ECO:0000256" key="3">
    <source>
        <dbReference type="SAM" id="SignalP"/>
    </source>
</evidence>
<dbReference type="InterPro" id="IPR008930">
    <property type="entry name" value="Terpenoid_cyclase/PrenylTrfase"/>
</dbReference>
<feature type="chain" id="PRO_5019163563" evidence="3">
    <location>
        <begin position="23"/>
        <end position="1619"/>
    </location>
</feature>
<dbReference type="Pfam" id="PF17973">
    <property type="entry name" value="bMG10"/>
    <property type="match status" value="1"/>
</dbReference>
<dbReference type="InterPro" id="IPR041462">
    <property type="entry name" value="Bact_A2M_MG6"/>
</dbReference>
<dbReference type="InterPro" id="IPR040639">
    <property type="entry name" value="A2MG_MG1"/>
</dbReference>
<evidence type="ECO:0000256" key="1">
    <source>
        <dbReference type="ARBA" id="ARBA00010556"/>
    </source>
</evidence>
<dbReference type="Pfam" id="PF00207">
    <property type="entry name" value="A2M"/>
    <property type="match status" value="1"/>
</dbReference>
<dbReference type="SUPFAM" id="SSF49478">
    <property type="entry name" value="Cna protein B-type domain"/>
    <property type="match status" value="1"/>
</dbReference>
<dbReference type="PIRSF" id="PIRSF038980">
    <property type="entry name" value="A2M_bac"/>
    <property type="match status" value="1"/>
</dbReference>
<evidence type="ECO:0000256" key="2">
    <source>
        <dbReference type="ARBA" id="ARBA00022729"/>
    </source>
</evidence>
<dbReference type="Pfam" id="PF21142">
    <property type="entry name" value="A2M_bMG2"/>
    <property type="match status" value="1"/>
</dbReference>
<dbReference type="InterPro" id="IPR047565">
    <property type="entry name" value="Alpha-macroglob_thiol-ester_cl"/>
</dbReference>
<proteinExistence type="inferred from homology"/>
<keyword evidence="7" id="KW-1185">Reference proteome</keyword>
<evidence type="ECO:0000259" key="4">
    <source>
        <dbReference type="SMART" id="SM01359"/>
    </source>
</evidence>
<feature type="signal peptide" evidence="3">
    <location>
        <begin position="1"/>
        <end position="22"/>
    </location>
</feature>
<dbReference type="Proteomes" id="UP000288096">
    <property type="component" value="Unassembled WGS sequence"/>
</dbReference>
<comment type="caution">
    <text evidence="6">The sequence shown here is derived from an EMBL/GenBank/DDBJ whole genome shotgun (WGS) entry which is preliminary data.</text>
</comment>
<dbReference type="Gene3D" id="1.50.10.20">
    <property type="match status" value="1"/>
</dbReference>
<dbReference type="EMBL" id="BEXT01000001">
    <property type="protein sequence ID" value="GBC60596.1"/>
    <property type="molecule type" value="Genomic_DNA"/>
</dbReference>
<reference evidence="7" key="2">
    <citation type="submission" date="2019-01" db="EMBL/GenBank/DDBJ databases">
        <title>Genome sequence of Desulfonema ishimotonii strain Tokyo 01.</title>
        <authorList>
            <person name="Fukui M."/>
        </authorList>
    </citation>
    <scope>NUCLEOTIDE SEQUENCE [LARGE SCALE GENOMIC DNA]</scope>
    <source>
        <strain evidence="7">Tokyo 01</strain>
    </source>
</reference>
<dbReference type="InterPro" id="IPR011625">
    <property type="entry name" value="A2M_N_BRD"/>
</dbReference>
<dbReference type="InterPro" id="IPR002890">
    <property type="entry name" value="MG2"/>
</dbReference>
<sequence length="1619" mass="180240">MRRTFVFLPVVLLFILAGLCQANTPAGNSGQPEGAAKSFRVLDISERTWDNGPAIAVLLSAPLDPKVRHDQHLRISDTRQLLKSAWVLSEDGRTLWFPHVEPETEYSVSVLETLQAANGDVLGDRVSKKVTTRKITPIISFASEGFLLPAKMTQGLPVVTINIRAVNIEFFRLNRAGLVKFVNWRNTTGEKGYYQLTEARKYGEMVFSGRFDLDVPENRRTVYHIPVEEIEPLQQPGVYLAVMREPGQYDYSYHVTYFLVTDIGLHARVYRDESLIFASSLRSGKPLPGLEMTLYDKDGKTLATGRTDEDGKYRFSGQMKTSVNLVMASGEGQVGVLPLNIPALDMSDFDLGKRKYRPREIFAYSPRNLYRPGETVTVSALLRSDDGKPVDPLPLTARLCRPDGREVKHFIWQPQPPDTAGVSYYQTTLDLPPDAQTGLWQLKLWDDPSSDDPATVFPFRAEEFLPERMKLALTATPDFPGPDASLVIEADGQYLYGAPAAGNEIGTRVRVRAEREPLAAFRGYEFGDIKDKDYRDYWERDNETLDNQGKARLEIPSRWASVRSPLSVRVTADLFESGGRPVTRGVEKTVWPGGTAIGIRPLFKEGVTDAGPVGFEVVRVRPDGTLAPADGLMVELTKEDRDYYWEYSDSTGWLYKYTEKTYRFLTDTLNLRKETPTPCTFQLERGQYVLEIRDPETALVSGLRFRVGRWWYGEDQADMARPDKVVLTPDQTAYRPGDMIQLTVTPPHDGEALITVEGEKPLWVKRTPVSAGGTVVEIPILAGWDRHNLYISAVVFRPADAEEKITPNRAVGLVHIPLDRSSRKLELKIDAPEKAVPQGPMTVSLKLEKPALPAPDEPVFVTLAAVDVGILSITDFKTPDPFAWFFERRRYGVNAYDVYGKVIENADGNMAALRFGGDADLTAGKRPENKVRLLSLFQGPVQLDENGEASVTFALPDFNGTLRLMAVAFTPTCFGSAEREVTVAAPVVTQLAMPRFLAPGDVSEFTLDIHNLSGAAKTVDLDLKSDGPVVLENGTQTVKLADGEKKTLRFPVRAEADFGKSVITLVTAGEGFHLTREWQLGVRPGYPATARKVFSMIRPGGVFSLDPKLSADLIPSTVDADLKISPQLPLNFRSAMRGLITYPYGCLEQTTSRAYPLLFATPVQIARYQLPPIAEAERLRRLNTALERLTTLQLASGGFGLWNKSSPESPWLTVYVTEFLLAARAMSLDVSETMLDKALKRIEIYLTRGAPLTDYMDNAERDHLSFAVQSYAAYVLSLLNRAPLGTLRTLYDNHHEQAGSCLPLAHLGIALKRMGDAERSRKALEEATGKRPGMYGYWGDYSSLVRDLAMTLTLMVSHKADDTEGFDRIISDLEKALRQREWLSTQEKFAIFAAGLTLSDLAGEAWQGRLSIAGRESALQHKGALLKRLSAGDIASGVSFISDHGERLYVSAVIDGYPRTPPAREDARIAISRELFDLRGNPADRTGFNVGELLLVHLRISAKERIPDALVVDLLPAGFEAENQNLKHSFKMEDLTIDGKSVWKLRENAEILHEEYRDDRYVAAVRLSDYAQTHLFYLVRVVSPGTFVMPPAFVESMYRPEIRGVGDTPAPVRVLNKSR</sequence>
<dbReference type="Pfam" id="PF17962">
    <property type="entry name" value="bMG6"/>
    <property type="match status" value="1"/>
</dbReference>
<accession>A0A401FUF4</accession>
<organism evidence="6 7">
    <name type="scientific">Desulfonema ishimotonii</name>
    <dbReference type="NCBI Taxonomy" id="45657"/>
    <lineage>
        <taxon>Bacteria</taxon>
        <taxon>Pseudomonadati</taxon>
        <taxon>Thermodesulfobacteriota</taxon>
        <taxon>Desulfobacteria</taxon>
        <taxon>Desulfobacterales</taxon>
        <taxon>Desulfococcaceae</taxon>
        <taxon>Desulfonema</taxon>
    </lineage>
</organism>
<dbReference type="InterPro" id="IPR026284">
    <property type="entry name" value="A2MG_proteobact"/>
</dbReference>
<dbReference type="Gene3D" id="2.60.40.1930">
    <property type="match status" value="1"/>
</dbReference>
<dbReference type="InterPro" id="IPR001599">
    <property type="entry name" value="Macroglobln_a2"/>
</dbReference>
<keyword evidence="2 3" id="KW-0732">Signal</keyword>
<feature type="domain" description="Alpha-2-macroglobulin" evidence="5">
    <location>
        <begin position="935"/>
        <end position="1023"/>
    </location>
</feature>
<evidence type="ECO:0000313" key="6">
    <source>
        <dbReference type="EMBL" id="GBC60596.1"/>
    </source>
</evidence>
<dbReference type="Pfam" id="PF01835">
    <property type="entry name" value="MG2"/>
    <property type="match status" value="1"/>
</dbReference>
<dbReference type="InterPro" id="IPR051802">
    <property type="entry name" value="YfhM-like"/>
</dbReference>
<dbReference type="SMART" id="SM01419">
    <property type="entry name" value="Thiol-ester_cl"/>
    <property type="match status" value="1"/>
</dbReference>
<dbReference type="Pfam" id="PF07678">
    <property type="entry name" value="TED_complement"/>
    <property type="match status" value="1"/>
</dbReference>
<feature type="domain" description="Alpha-2-macroglobulin bait region" evidence="4">
    <location>
        <begin position="725"/>
        <end position="873"/>
    </location>
</feature>
<dbReference type="CDD" id="cd02891">
    <property type="entry name" value="A2M_like"/>
    <property type="match status" value="1"/>
</dbReference>
<evidence type="ECO:0000313" key="7">
    <source>
        <dbReference type="Proteomes" id="UP000288096"/>
    </source>
</evidence>